<reference evidence="9" key="1">
    <citation type="submission" date="2015-08" db="UniProtKB">
        <authorList>
            <consortium name="WormBaseParasite"/>
        </authorList>
    </citation>
    <scope>IDENTIFICATION</scope>
</reference>
<dbReference type="InterPro" id="IPR000571">
    <property type="entry name" value="Znf_CCCH"/>
</dbReference>
<dbReference type="GO" id="GO:0003729">
    <property type="term" value="F:mRNA binding"/>
    <property type="evidence" value="ECO:0007669"/>
    <property type="project" value="InterPro"/>
</dbReference>
<feature type="domain" description="C3H1-type" evidence="7">
    <location>
        <begin position="75"/>
        <end position="103"/>
    </location>
</feature>
<organism evidence="9">
    <name type="scientific">Strongyloides stercoralis</name>
    <name type="common">Threadworm</name>
    <dbReference type="NCBI Taxonomy" id="6248"/>
    <lineage>
        <taxon>Eukaryota</taxon>
        <taxon>Metazoa</taxon>
        <taxon>Ecdysozoa</taxon>
        <taxon>Nematoda</taxon>
        <taxon>Chromadorea</taxon>
        <taxon>Rhabditida</taxon>
        <taxon>Tylenchina</taxon>
        <taxon>Panagrolaimomorpha</taxon>
        <taxon>Strongyloidoidea</taxon>
        <taxon>Strongyloididae</taxon>
        <taxon>Strongyloides</taxon>
    </lineage>
</organism>
<dbReference type="GO" id="GO:0008270">
    <property type="term" value="F:zinc ion binding"/>
    <property type="evidence" value="ECO:0007669"/>
    <property type="project" value="UniProtKB-KW"/>
</dbReference>
<dbReference type="GO" id="GO:0010468">
    <property type="term" value="P:regulation of gene expression"/>
    <property type="evidence" value="ECO:0007669"/>
    <property type="project" value="UniProtKB-ARBA"/>
</dbReference>
<dbReference type="SUPFAM" id="SSF90229">
    <property type="entry name" value="CCCH zinc finger"/>
    <property type="match status" value="1"/>
</dbReference>
<dbReference type="PANTHER" id="PTHR12547:SF18">
    <property type="entry name" value="PROTEIN TIS11"/>
    <property type="match status" value="1"/>
</dbReference>
<keyword evidence="2" id="KW-0677">Repeat</keyword>
<keyword evidence="8" id="KW-1185">Reference proteome</keyword>
<evidence type="ECO:0000313" key="9">
    <source>
        <dbReference type="WBParaSite" id="SSTP_0000540600.1"/>
    </source>
</evidence>
<feature type="zinc finger region" description="C3H1-type" evidence="5">
    <location>
        <begin position="75"/>
        <end position="103"/>
    </location>
</feature>
<dbReference type="WBParaSite" id="TCONS_00001634.p1">
    <property type="protein sequence ID" value="TCONS_00001634.p1"/>
    <property type="gene ID" value="XLOC_001515"/>
</dbReference>
<evidence type="ECO:0000313" key="10">
    <source>
        <dbReference type="WBParaSite" id="TCONS_00001634.p1"/>
    </source>
</evidence>
<sequence length="268" mass="31913">MTKDSKNEKEKDPCILIRDLGESVFSSLRELNVMSYNEATHFANLIVEKIKSRNNSLDRNRKNDTRNSRSGVRRFYKTKLCQHFEAKGECRYKDRCSYAHGINELRKRSYNHSGKSNKICYEYKQGYCSKGLSCRYIHRSNDDDDEDYYTSTNSFKRSRKDGYEFFNYNKDGGCRFYHSYGPNVMPKPYDCFRRKKFIDSFRKSGGRLDKSSKKYSEREKTSDKERNVRNEKTSDKERNVRNEKTSEREKNARNEKKSEKEKPIKTEA</sequence>
<evidence type="ECO:0000256" key="3">
    <source>
        <dbReference type="ARBA" id="ARBA00022771"/>
    </source>
</evidence>
<feature type="region of interest" description="Disordered" evidence="6">
    <location>
        <begin position="203"/>
        <end position="268"/>
    </location>
</feature>
<evidence type="ECO:0000259" key="7">
    <source>
        <dbReference type="PROSITE" id="PS50103"/>
    </source>
</evidence>
<keyword evidence="3 5" id="KW-0863">Zinc-finger</keyword>
<dbReference type="SMART" id="SM00356">
    <property type="entry name" value="ZnF_C3H1"/>
    <property type="match status" value="2"/>
</dbReference>
<evidence type="ECO:0000256" key="1">
    <source>
        <dbReference type="ARBA" id="ARBA00022723"/>
    </source>
</evidence>
<evidence type="ECO:0000256" key="6">
    <source>
        <dbReference type="SAM" id="MobiDB-lite"/>
    </source>
</evidence>
<dbReference type="GO" id="GO:0051252">
    <property type="term" value="P:regulation of RNA metabolic process"/>
    <property type="evidence" value="ECO:0007669"/>
    <property type="project" value="UniProtKB-ARBA"/>
</dbReference>
<accession>A0A0K0E7D0</accession>
<dbReference type="Gene3D" id="4.10.1000.10">
    <property type="entry name" value="Zinc finger, CCCH-type"/>
    <property type="match status" value="2"/>
</dbReference>
<dbReference type="STRING" id="6248.A0A0K0E7D0"/>
<dbReference type="Pfam" id="PF00642">
    <property type="entry name" value="zf-CCCH"/>
    <property type="match status" value="1"/>
</dbReference>
<feature type="domain" description="C3H1-type" evidence="7">
    <location>
        <begin position="114"/>
        <end position="141"/>
    </location>
</feature>
<evidence type="ECO:0000313" key="8">
    <source>
        <dbReference type="Proteomes" id="UP000035681"/>
    </source>
</evidence>
<proteinExistence type="predicted"/>
<dbReference type="GO" id="GO:0043186">
    <property type="term" value="C:P granule"/>
    <property type="evidence" value="ECO:0007669"/>
    <property type="project" value="UniProtKB-ARBA"/>
</dbReference>
<dbReference type="InterPro" id="IPR045877">
    <property type="entry name" value="ZFP36-like"/>
</dbReference>
<protein>
    <submittedName>
        <fullName evidence="10">C3H1-type domain-containing protein</fullName>
    </submittedName>
    <submittedName>
        <fullName evidence="9">Zinc finger protein</fullName>
    </submittedName>
</protein>
<keyword evidence="1 5" id="KW-0479">Metal-binding</keyword>
<evidence type="ECO:0000256" key="2">
    <source>
        <dbReference type="ARBA" id="ARBA00022737"/>
    </source>
</evidence>
<keyword evidence="4 5" id="KW-0862">Zinc</keyword>
<dbReference type="PROSITE" id="PS50103">
    <property type="entry name" value="ZF_C3H1"/>
    <property type="match status" value="2"/>
</dbReference>
<name>A0A0K0E7D0_STRER</name>
<evidence type="ECO:0000256" key="4">
    <source>
        <dbReference type="ARBA" id="ARBA00022833"/>
    </source>
</evidence>
<dbReference type="InterPro" id="IPR036855">
    <property type="entry name" value="Znf_CCCH_sf"/>
</dbReference>
<dbReference type="FunFam" id="4.10.1000.10:FF:000003">
    <property type="entry name" value="Zinc finger CCCH domain-containing protein"/>
    <property type="match status" value="1"/>
</dbReference>
<dbReference type="WBParaSite" id="SSTP_0000540600.1">
    <property type="protein sequence ID" value="SSTP_0000540600.1"/>
    <property type="gene ID" value="SSTP_0000540600"/>
</dbReference>
<dbReference type="PANTHER" id="PTHR12547">
    <property type="entry name" value="CCCH ZINC FINGER/TIS11-RELATED"/>
    <property type="match status" value="1"/>
</dbReference>
<dbReference type="Proteomes" id="UP000035681">
    <property type="component" value="Unplaced"/>
</dbReference>
<evidence type="ECO:0000256" key="5">
    <source>
        <dbReference type="PROSITE-ProRule" id="PRU00723"/>
    </source>
</evidence>
<feature type="zinc finger region" description="C3H1-type" evidence="5">
    <location>
        <begin position="114"/>
        <end position="141"/>
    </location>
</feature>
<dbReference type="AlphaFoldDB" id="A0A0K0E7D0"/>